<dbReference type="EMBL" id="ACIS01000009">
    <property type="protein sequence ID" value="EEG07454.1"/>
    <property type="molecule type" value="Genomic_DNA"/>
</dbReference>
<dbReference type="eggNOG" id="COG0526">
    <property type="taxonomic scope" value="Bacteria"/>
</dbReference>
<dbReference type="RefSeq" id="WP_008955294.1">
    <property type="nucleotide sequence ID" value="NZ_ACIS01000009.1"/>
</dbReference>
<evidence type="ECO:0000313" key="3">
    <source>
        <dbReference type="Proteomes" id="UP000003165"/>
    </source>
</evidence>
<comment type="caution">
    <text evidence="2">The sequence shown here is derived from an EMBL/GenBank/DDBJ whole genome shotgun (WGS) entry which is preliminary data.</text>
</comment>
<evidence type="ECO:0000259" key="1">
    <source>
        <dbReference type="Pfam" id="PF00085"/>
    </source>
</evidence>
<sequence>MSSATLPWLELDEFRFHHILPTLPGATLVLFGQPHCGACRVWHARLPRLVPPRIRQLCYVDIAVSSALAHEFELFHLPALALYDNGAFHTMVNAPLERAKLAEAIQIALASPPSEAP</sequence>
<feature type="domain" description="Thioredoxin" evidence="1">
    <location>
        <begin position="16"/>
        <end position="106"/>
    </location>
</feature>
<accession>B9Z7D9</accession>
<dbReference type="SUPFAM" id="SSF52833">
    <property type="entry name" value="Thioredoxin-like"/>
    <property type="match status" value="1"/>
</dbReference>
<dbReference type="InterPro" id="IPR013766">
    <property type="entry name" value="Thioredoxin_domain"/>
</dbReference>
<keyword evidence="3" id="KW-1185">Reference proteome</keyword>
<organism evidence="2 3">
    <name type="scientific">Pseudogulbenkiania ferrooxidans 2002</name>
    <dbReference type="NCBI Taxonomy" id="279714"/>
    <lineage>
        <taxon>Bacteria</taxon>
        <taxon>Pseudomonadati</taxon>
        <taxon>Pseudomonadota</taxon>
        <taxon>Betaproteobacteria</taxon>
        <taxon>Neisseriales</taxon>
        <taxon>Chromobacteriaceae</taxon>
        <taxon>Pseudogulbenkiania</taxon>
    </lineage>
</organism>
<name>B9Z7D9_9NEIS</name>
<dbReference type="Gene3D" id="3.40.30.10">
    <property type="entry name" value="Glutaredoxin"/>
    <property type="match status" value="1"/>
</dbReference>
<reference evidence="2 3" key="1">
    <citation type="submission" date="2009-02" db="EMBL/GenBank/DDBJ databases">
        <title>Sequencing of the draft genome and assembly of Lutiella nitroferrum 2002.</title>
        <authorList>
            <consortium name="US DOE Joint Genome Institute (JGI-PGF)"/>
            <person name="Lucas S."/>
            <person name="Copeland A."/>
            <person name="Lapidus A."/>
            <person name="Glavina del Rio T."/>
            <person name="Tice H."/>
            <person name="Bruce D."/>
            <person name="Goodwin L."/>
            <person name="Pitluck S."/>
            <person name="Larimer F."/>
            <person name="Land M.L."/>
            <person name="Hauser L."/>
            <person name="Coates J.D."/>
        </authorList>
    </citation>
    <scope>NUCLEOTIDE SEQUENCE [LARGE SCALE GENOMIC DNA]</scope>
    <source>
        <strain evidence="2 3">2002</strain>
    </source>
</reference>
<dbReference type="Pfam" id="PF00085">
    <property type="entry name" value="Thioredoxin"/>
    <property type="match status" value="1"/>
</dbReference>
<dbReference type="AlphaFoldDB" id="B9Z7D9"/>
<proteinExistence type="predicted"/>
<dbReference type="Proteomes" id="UP000003165">
    <property type="component" value="Unassembled WGS sequence"/>
</dbReference>
<gene>
    <name evidence="2" type="ORF">FuraDRAFT_3275</name>
</gene>
<evidence type="ECO:0000313" key="2">
    <source>
        <dbReference type="EMBL" id="EEG07454.1"/>
    </source>
</evidence>
<protein>
    <recommendedName>
        <fullName evidence="1">Thioredoxin domain-containing protein</fullName>
    </recommendedName>
</protein>
<dbReference type="InterPro" id="IPR036249">
    <property type="entry name" value="Thioredoxin-like_sf"/>
</dbReference>